<evidence type="ECO:0000256" key="3">
    <source>
        <dbReference type="ARBA" id="ARBA00022692"/>
    </source>
</evidence>
<feature type="transmembrane region" description="Helical" evidence="10">
    <location>
        <begin position="77"/>
        <end position="96"/>
    </location>
</feature>
<dbReference type="InterPro" id="IPR001853">
    <property type="entry name" value="DSBA-like_thioredoxin_dom"/>
</dbReference>
<evidence type="ECO:0000313" key="12">
    <source>
        <dbReference type="EMBL" id="ABW66329.1"/>
    </source>
</evidence>
<dbReference type="GO" id="GO:0016491">
    <property type="term" value="F:oxidoreductase activity"/>
    <property type="evidence" value="ECO:0007669"/>
    <property type="project" value="UniProtKB-KW"/>
</dbReference>
<protein>
    <submittedName>
        <fullName evidence="12">Vitamin K epoxide reductase</fullName>
    </submittedName>
</protein>
<evidence type="ECO:0000256" key="2">
    <source>
        <dbReference type="ARBA" id="ARBA00006214"/>
    </source>
</evidence>
<dbReference type="InterPro" id="IPR012932">
    <property type="entry name" value="VKOR"/>
</dbReference>
<dbReference type="KEGG" id="dol:Dole_0519"/>
<feature type="transmembrane region" description="Helical" evidence="10">
    <location>
        <begin position="105"/>
        <end position="125"/>
    </location>
</feature>
<comment type="similarity">
    <text evidence="2">Belongs to the VKOR family.</text>
</comment>
<feature type="transmembrane region" description="Helical" evidence="10">
    <location>
        <begin position="12"/>
        <end position="38"/>
    </location>
</feature>
<keyword evidence="9" id="KW-0676">Redox-active center</keyword>
<sequence length="390" mass="44240">MRARNFFKQGPPLAYGWYFIPVFVIALIGFGDSIYLAVSHYRNYVDMGYQSFCAISRSLNCDTVSQSPYSIFLNVPVPVWGIFGYGFFLFLLGVAWHPTAGRKRVWTLLFVISLAFSVYSVVLALISSYLIRSYCIMCILSYAVNLALLFYAWMIRKRFGCEPFASALVLDIRHLLNFKKTTIPVAAVFGVVGLAMMLAFPDYWHLSPPPLSAQTRTGVTAEGHPWIGAQHPKLEIVEFTDYMCFQCKKMHFFLRRLVDAHPDTLRLVHRHFPMDHEYNPFVKEPFHVGAGKLSLIALYAQTQEKFWEANDLLFTLGKADIKLKDVLNPLGLEVTGLADALENRGLERVLRQDIHDGLRIGITATPCYVIGDYAYVGTIPANIINEAIRR</sequence>
<reference evidence="12 13" key="1">
    <citation type="submission" date="2007-10" db="EMBL/GenBank/DDBJ databases">
        <title>Complete sequence of Desulfococcus oleovorans Hxd3.</title>
        <authorList>
            <consortium name="US DOE Joint Genome Institute"/>
            <person name="Copeland A."/>
            <person name="Lucas S."/>
            <person name="Lapidus A."/>
            <person name="Barry K."/>
            <person name="Glavina del Rio T."/>
            <person name="Dalin E."/>
            <person name="Tice H."/>
            <person name="Pitluck S."/>
            <person name="Kiss H."/>
            <person name="Brettin T."/>
            <person name="Bruce D."/>
            <person name="Detter J.C."/>
            <person name="Han C."/>
            <person name="Schmutz J."/>
            <person name="Larimer F."/>
            <person name="Land M."/>
            <person name="Hauser L."/>
            <person name="Kyrpides N."/>
            <person name="Kim E."/>
            <person name="Wawrik B."/>
            <person name="Richardson P."/>
        </authorList>
    </citation>
    <scope>NUCLEOTIDE SEQUENCE [LARGE SCALE GENOMIC DNA]</scope>
    <source>
        <strain evidence="13">DSM 6200 / JCM 39069 / Hxd3</strain>
    </source>
</reference>
<dbReference type="OrthoDB" id="9784686at2"/>
<dbReference type="STRING" id="96561.Dole_0519"/>
<evidence type="ECO:0000256" key="10">
    <source>
        <dbReference type="SAM" id="Phobius"/>
    </source>
</evidence>
<gene>
    <name evidence="12" type="ordered locus">Dole_0519</name>
</gene>
<dbReference type="EMBL" id="CP000859">
    <property type="protein sequence ID" value="ABW66329.1"/>
    <property type="molecule type" value="Genomic_DNA"/>
</dbReference>
<proteinExistence type="inferred from homology"/>
<dbReference type="SUPFAM" id="SSF52833">
    <property type="entry name" value="Thioredoxin-like"/>
    <property type="match status" value="1"/>
</dbReference>
<name>A8ZU17_DESOH</name>
<evidence type="ECO:0000256" key="9">
    <source>
        <dbReference type="ARBA" id="ARBA00023284"/>
    </source>
</evidence>
<dbReference type="CDD" id="cd12920">
    <property type="entry name" value="VKOR_3"/>
    <property type="match status" value="1"/>
</dbReference>
<dbReference type="RefSeq" id="WP_012173948.1">
    <property type="nucleotide sequence ID" value="NC_009943.1"/>
</dbReference>
<dbReference type="eggNOG" id="COG4243">
    <property type="taxonomic scope" value="Bacteria"/>
</dbReference>
<evidence type="ECO:0000259" key="11">
    <source>
        <dbReference type="SMART" id="SM00756"/>
    </source>
</evidence>
<evidence type="ECO:0000256" key="8">
    <source>
        <dbReference type="ARBA" id="ARBA00023157"/>
    </source>
</evidence>
<dbReference type="Gene3D" id="3.40.30.10">
    <property type="entry name" value="Glutaredoxin"/>
    <property type="match status" value="1"/>
</dbReference>
<evidence type="ECO:0000256" key="6">
    <source>
        <dbReference type="ARBA" id="ARBA00023002"/>
    </source>
</evidence>
<comment type="subcellular location">
    <subcellularLocation>
        <location evidence="1">Membrane</location>
        <topology evidence="1">Multi-pass membrane protein</topology>
    </subcellularLocation>
</comment>
<feature type="transmembrane region" description="Helical" evidence="10">
    <location>
        <begin position="183"/>
        <end position="204"/>
    </location>
</feature>
<keyword evidence="6" id="KW-0560">Oxidoreductase</keyword>
<keyword evidence="5 10" id="KW-1133">Transmembrane helix</keyword>
<dbReference type="SMART" id="SM00756">
    <property type="entry name" value="VKc"/>
    <property type="match status" value="1"/>
</dbReference>
<dbReference type="GO" id="GO:0016020">
    <property type="term" value="C:membrane"/>
    <property type="evidence" value="ECO:0007669"/>
    <property type="project" value="UniProtKB-SubCell"/>
</dbReference>
<dbReference type="Pfam" id="PF07884">
    <property type="entry name" value="VKOR"/>
    <property type="match status" value="1"/>
</dbReference>
<dbReference type="AlphaFoldDB" id="A8ZU17"/>
<accession>A8ZU17</accession>
<dbReference type="Proteomes" id="UP000008561">
    <property type="component" value="Chromosome"/>
</dbReference>
<dbReference type="HOGENOM" id="CLU_054539_0_0_7"/>
<keyword evidence="8" id="KW-1015">Disulfide bond</keyword>
<organism evidence="12 13">
    <name type="scientific">Desulfosudis oleivorans (strain DSM 6200 / JCM 39069 / Hxd3)</name>
    <name type="common">Desulfococcus oleovorans</name>
    <dbReference type="NCBI Taxonomy" id="96561"/>
    <lineage>
        <taxon>Bacteria</taxon>
        <taxon>Pseudomonadati</taxon>
        <taxon>Thermodesulfobacteriota</taxon>
        <taxon>Desulfobacteria</taxon>
        <taxon>Desulfobacterales</taxon>
        <taxon>Desulfosudaceae</taxon>
        <taxon>Desulfosudis</taxon>
    </lineage>
</organism>
<dbReference type="Pfam" id="PF01323">
    <property type="entry name" value="DSBA"/>
    <property type="match status" value="1"/>
</dbReference>
<evidence type="ECO:0000313" key="13">
    <source>
        <dbReference type="Proteomes" id="UP000008561"/>
    </source>
</evidence>
<feature type="transmembrane region" description="Helical" evidence="10">
    <location>
        <begin position="131"/>
        <end position="153"/>
    </location>
</feature>
<evidence type="ECO:0000256" key="5">
    <source>
        <dbReference type="ARBA" id="ARBA00022989"/>
    </source>
</evidence>
<evidence type="ECO:0000256" key="1">
    <source>
        <dbReference type="ARBA" id="ARBA00004141"/>
    </source>
</evidence>
<keyword evidence="4" id="KW-0874">Quinone</keyword>
<evidence type="ECO:0000256" key="7">
    <source>
        <dbReference type="ARBA" id="ARBA00023136"/>
    </source>
</evidence>
<dbReference type="eggNOG" id="COG1651">
    <property type="taxonomic scope" value="Bacteria"/>
</dbReference>
<dbReference type="Gene3D" id="1.20.1440.130">
    <property type="entry name" value="VKOR domain"/>
    <property type="match status" value="1"/>
</dbReference>
<dbReference type="InterPro" id="IPR038354">
    <property type="entry name" value="VKOR_sf"/>
</dbReference>
<feature type="domain" description="Vitamin K epoxide reductase" evidence="11">
    <location>
        <begin position="15"/>
        <end position="156"/>
    </location>
</feature>
<keyword evidence="7 10" id="KW-0472">Membrane</keyword>
<evidence type="ECO:0000256" key="4">
    <source>
        <dbReference type="ARBA" id="ARBA00022719"/>
    </source>
</evidence>
<dbReference type="GO" id="GO:0048038">
    <property type="term" value="F:quinone binding"/>
    <property type="evidence" value="ECO:0007669"/>
    <property type="project" value="UniProtKB-KW"/>
</dbReference>
<keyword evidence="13" id="KW-1185">Reference proteome</keyword>
<keyword evidence="3 10" id="KW-0812">Transmembrane</keyword>
<dbReference type="InterPro" id="IPR036249">
    <property type="entry name" value="Thioredoxin-like_sf"/>
</dbReference>